<evidence type="ECO:0000256" key="1">
    <source>
        <dbReference type="SAM" id="Phobius"/>
    </source>
</evidence>
<protein>
    <submittedName>
        <fullName evidence="4">Sensor histidine kinase</fullName>
    </submittedName>
</protein>
<feature type="transmembrane region" description="Helical" evidence="1">
    <location>
        <begin position="40"/>
        <end position="62"/>
    </location>
</feature>
<dbReference type="EMBL" id="WNKZ01000016">
    <property type="protein sequence ID" value="MTV52723.1"/>
    <property type="molecule type" value="Genomic_DNA"/>
</dbReference>
<keyword evidence="1" id="KW-1133">Transmembrane helix</keyword>
<organism evidence="4 5">
    <name type="scientific">Pseudoduganella buxea</name>
    <dbReference type="NCBI Taxonomy" id="1949069"/>
    <lineage>
        <taxon>Bacteria</taxon>
        <taxon>Pseudomonadati</taxon>
        <taxon>Pseudomonadota</taxon>
        <taxon>Betaproteobacteria</taxon>
        <taxon>Burkholderiales</taxon>
        <taxon>Oxalobacteraceae</taxon>
        <taxon>Telluria group</taxon>
        <taxon>Pseudoduganella</taxon>
    </lineage>
</organism>
<dbReference type="GO" id="GO:0016020">
    <property type="term" value="C:membrane"/>
    <property type="evidence" value="ECO:0007669"/>
    <property type="project" value="InterPro"/>
</dbReference>
<dbReference type="PANTHER" id="PTHR34220">
    <property type="entry name" value="SENSOR HISTIDINE KINASE YPDA"/>
    <property type="match status" value="1"/>
</dbReference>
<dbReference type="AlphaFoldDB" id="A0A6I3SU84"/>
<dbReference type="OrthoDB" id="2514702at2"/>
<reference evidence="3" key="4">
    <citation type="submission" date="2024-05" db="EMBL/GenBank/DDBJ databases">
        <authorList>
            <person name="Sun Q."/>
            <person name="Zhou Y."/>
        </authorList>
    </citation>
    <scope>NUCLEOTIDE SEQUENCE</scope>
    <source>
        <strain evidence="3">CGMCC 1.15931</strain>
    </source>
</reference>
<feature type="transmembrane region" description="Helical" evidence="1">
    <location>
        <begin position="74"/>
        <end position="95"/>
    </location>
</feature>
<dbReference type="RefSeq" id="WP_155470051.1">
    <property type="nucleotide sequence ID" value="NZ_BMKG01000025.1"/>
</dbReference>
<reference evidence="4 5" key="3">
    <citation type="submission" date="2019-11" db="EMBL/GenBank/DDBJ databases">
        <title>Type strains purchased from KCTC, JCM and DSMZ.</title>
        <authorList>
            <person name="Lu H."/>
        </authorList>
    </citation>
    <scope>NUCLEOTIDE SEQUENCE [LARGE SCALE GENOMIC DNA]</scope>
    <source>
        <strain evidence="4 5">KCTC 52429</strain>
    </source>
</reference>
<evidence type="ECO:0000313" key="6">
    <source>
        <dbReference type="Proteomes" id="UP000622638"/>
    </source>
</evidence>
<keyword evidence="4" id="KW-0808">Transferase</keyword>
<feature type="domain" description="Signal transduction histidine kinase internal region" evidence="2">
    <location>
        <begin position="160"/>
        <end position="239"/>
    </location>
</feature>
<comment type="caution">
    <text evidence="4">The sequence shown here is derived from an EMBL/GenBank/DDBJ whole genome shotgun (WGS) entry which is preliminary data.</text>
</comment>
<dbReference type="InterPro" id="IPR036890">
    <property type="entry name" value="HATPase_C_sf"/>
</dbReference>
<evidence type="ECO:0000313" key="4">
    <source>
        <dbReference type="EMBL" id="MTV52723.1"/>
    </source>
</evidence>
<accession>A0A6I3SU84</accession>
<dbReference type="EMBL" id="BMKG01000025">
    <property type="protein sequence ID" value="GGC18658.1"/>
    <property type="molecule type" value="Genomic_DNA"/>
</dbReference>
<proteinExistence type="predicted"/>
<dbReference type="SUPFAM" id="SSF55874">
    <property type="entry name" value="ATPase domain of HSP90 chaperone/DNA topoisomerase II/histidine kinase"/>
    <property type="match status" value="1"/>
</dbReference>
<dbReference type="PANTHER" id="PTHR34220:SF7">
    <property type="entry name" value="SENSOR HISTIDINE KINASE YPDA"/>
    <property type="match status" value="1"/>
</dbReference>
<evidence type="ECO:0000313" key="5">
    <source>
        <dbReference type="Proteomes" id="UP000430634"/>
    </source>
</evidence>
<dbReference type="InterPro" id="IPR010559">
    <property type="entry name" value="Sig_transdc_His_kin_internal"/>
</dbReference>
<dbReference type="Proteomes" id="UP000622638">
    <property type="component" value="Unassembled WGS sequence"/>
</dbReference>
<sequence length="352" mass="37775">MQSPLSNRRGALLYLLAWLFLGTALGGVCAALSPAPLPAALLLTIPATLVYGVAAGFSAHYLCRANPIGARAPALLVLMLAAAAVLAGFMWLAVLQGWNELCRGFGLGLDLTPELVALLFALGVLLYGLLAAVSYLATELGRVRTAQRRELESQLVAQEAELRMLRMQIDPHFLFNSLNSISALTSQDPRAARDMTLQLASFCRHSLALAARPKVTLEQEMTLIRHFIAIEKVRYGERLVAEEALEKGALACLVPPMIIQPLVENAVKHGIGQLPEGGLLLVAAWRDGARLRITVSNAVDPALPAGPGGGIGLANVRQRLACAYPNEASIARLREDDRYVVDIVLPAQTEQD</sequence>
<keyword evidence="6" id="KW-1185">Reference proteome</keyword>
<dbReference type="GO" id="GO:0000155">
    <property type="term" value="F:phosphorelay sensor kinase activity"/>
    <property type="evidence" value="ECO:0007669"/>
    <property type="project" value="InterPro"/>
</dbReference>
<reference evidence="6" key="2">
    <citation type="journal article" date="2019" name="Int. J. Syst. Evol. Microbiol.">
        <title>The Global Catalogue of Microorganisms (GCM) 10K type strain sequencing project: providing services to taxonomists for standard genome sequencing and annotation.</title>
        <authorList>
            <consortium name="The Broad Institute Genomics Platform"/>
            <consortium name="The Broad Institute Genome Sequencing Center for Infectious Disease"/>
            <person name="Wu L."/>
            <person name="Ma J."/>
        </authorList>
    </citation>
    <scope>NUCLEOTIDE SEQUENCE [LARGE SCALE GENOMIC DNA]</scope>
    <source>
        <strain evidence="6">CGMCC 1.15931</strain>
    </source>
</reference>
<evidence type="ECO:0000259" key="2">
    <source>
        <dbReference type="Pfam" id="PF06580"/>
    </source>
</evidence>
<reference evidence="3" key="1">
    <citation type="journal article" date="2014" name="Int. J. Syst. Evol. Microbiol.">
        <title>Complete genome of a new Firmicutes species belonging to the dominant human colonic microbiota ('Ruminococcus bicirculans') reveals two chromosomes and a selective capacity to utilize plant glucans.</title>
        <authorList>
            <consortium name="NISC Comparative Sequencing Program"/>
            <person name="Wegmann U."/>
            <person name="Louis P."/>
            <person name="Goesmann A."/>
            <person name="Henrissat B."/>
            <person name="Duncan S.H."/>
            <person name="Flint H.J."/>
        </authorList>
    </citation>
    <scope>NUCLEOTIDE SEQUENCE</scope>
    <source>
        <strain evidence="3">CGMCC 1.15931</strain>
    </source>
</reference>
<keyword evidence="1" id="KW-0472">Membrane</keyword>
<dbReference type="Proteomes" id="UP000430634">
    <property type="component" value="Unassembled WGS sequence"/>
</dbReference>
<evidence type="ECO:0000313" key="3">
    <source>
        <dbReference type="EMBL" id="GGC18658.1"/>
    </source>
</evidence>
<keyword evidence="4" id="KW-0418">Kinase</keyword>
<dbReference type="Gene3D" id="3.30.565.10">
    <property type="entry name" value="Histidine kinase-like ATPase, C-terminal domain"/>
    <property type="match status" value="1"/>
</dbReference>
<feature type="transmembrane region" description="Helical" evidence="1">
    <location>
        <begin position="115"/>
        <end position="138"/>
    </location>
</feature>
<dbReference type="InterPro" id="IPR050640">
    <property type="entry name" value="Bact_2-comp_sensor_kinase"/>
</dbReference>
<dbReference type="Pfam" id="PF06580">
    <property type="entry name" value="His_kinase"/>
    <property type="match status" value="1"/>
</dbReference>
<gene>
    <name evidence="3" type="ORF">GCM10011572_45150</name>
    <name evidence="4" type="ORF">GM672_08260</name>
</gene>
<keyword evidence="1" id="KW-0812">Transmembrane</keyword>
<name>A0A6I3SU84_9BURK</name>